<evidence type="ECO:0000256" key="5">
    <source>
        <dbReference type="ARBA" id="ARBA00022727"/>
    </source>
</evidence>
<dbReference type="GO" id="GO:0006227">
    <property type="term" value="P:dUDP biosynthetic process"/>
    <property type="evidence" value="ECO:0007669"/>
    <property type="project" value="TreeGrafter"/>
</dbReference>
<dbReference type="Pfam" id="PF02223">
    <property type="entry name" value="Thymidylate_kin"/>
    <property type="match status" value="1"/>
</dbReference>
<proteinExistence type="inferred from homology"/>
<keyword evidence="7 11" id="KW-0418">Kinase</keyword>
<dbReference type="EMBL" id="CP013615">
    <property type="protein sequence ID" value="AMN30924.1"/>
    <property type="molecule type" value="Genomic_DNA"/>
</dbReference>
<reference evidence="13 14" key="1">
    <citation type="journal article" date="2016" name="PLoS ONE">
        <title>Plasmid Characterization and Chromosome Analysis of Two netF+ Clostridium perfringens Isolates Associated with Foal and Canine Necrotizing Enteritis.</title>
        <authorList>
            <person name="Mehdizadeh Gohari I."/>
            <person name="Kropinski A.M."/>
            <person name="Weese S.J."/>
            <person name="Parreira V.R."/>
            <person name="Whitehead A.E."/>
            <person name="Boerlin P."/>
            <person name="Prescott J.F."/>
        </authorList>
    </citation>
    <scope>NUCLEOTIDE SEQUENCE [LARGE SCALE GENOMIC DNA]</scope>
    <source>
        <strain evidence="13 14">JP838</strain>
        <plasmid evidence="14">Plasmid pJFP838A</plasmid>
    </source>
</reference>
<protein>
    <recommendedName>
        <fullName evidence="3 11">Thymidylate kinase</fullName>
        <ecNumber evidence="2 11">2.7.4.9</ecNumber>
    </recommendedName>
    <alternativeName>
        <fullName evidence="11">dTMP kinase</fullName>
    </alternativeName>
</protein>
<evidence type="ECO:0000313" key="13">
    <source>
        <dbReference type="EMBL" id="AMN30924.1"/>
    </source>
</evidence>
<gene>
    <name evidence="11" type="primary">tmk</name>
    <name evidence="13" type="ORF">JFP838_pA0008</name>
</gene>
<evidence type="ECO:0000256" key="10">
    <source>
        <dbReference type="ARBA" id="ARBA00057735"/>
    </source>
</evidence>
<evidence type="ECO:0000256" key="6">
    <source>
        <dbReference type="ARBA" id="ARBA00022741"/>
    </source>
</evidence>
<evidence type="ECO:0000256" key="11">
    <source>
        <dbReference type="HAMAP-Rule" id="MF_00165"/>
    </source>
</evidence>
<organism evidence="13 14">
    <name type="scientific">Clostridium perfringens</name>
    <dbReference type="NCBI Taxonomy" id="1502"/>
    <lineage>
        <taxon>Bacteria</taxon>
        <taxon>Bacillati</taxon>
        <taxon>Bacillota</taxon>
        <taxon>Clostridia</taxon>
        <taxon>Eubacteriales</taxon>
        <taxon>Clostridiaceae</taxon>
        <taxon>Clostridium</taxon>
    </lineage>
</organism>
<dbReference type="GO" id="GO:0005829">
    <property type="term" value="C:cytosol"/>
    <property type="evidence" value="ECO:0007669"/>
    <property type="project" value="TreeGrafter"/>
</dbReference>
<name>A0A140GQW5_CLOPF</name>
<evidence type="ECO:0000256" key="3">
    <source>
        <dbReference type="ARBA" id="ARBA00017144"/>
    </source>
</evidence>
<dbReference type="InterPro" id="IPR018094">
    <property type="entry name" value="Thymidylate_kinase"/>
</dbReference>
<evidence type="ECO:0000256" key="1">
    <source>
        <dbReference type="ARBA" id="ARBA00009776"/>
    </source>
</evidence>
<evidence type="ECO:0000256" key="2">
    <source>
        <dbReference type="ARBA" id="ARBA00012980"/>
    </source>
</evidence>
<dbReference type="InterPro" id="IPR039430">
    <property type="entry name" value="Thymidylate_kin-like_dom"/>
</dbReference>
<feature type="domain" description="Thymidylate kinase-like" evidence="12">
    <location>
        <begin position="10"/>
        <end position="193"/>
    </location>
</feature>
<keyword evidence="4 11" id="KW-0808">Transferase</keyword>
<sequence>MKGKLICIVGGDGVGKTSVIEKVYEILTKKGLVVTKTREPGGVESAEKIRDIILNYNIDGITEALLFAGARRENVVNNIKPALKRGEIVLTDRYLHCSLVYQGIARGLGYEKVLEINRLAIEDCIPDLTIVLDMDTSKAIKRLSDRNDINRLDKETLEFKEKVRNGYLSLANKMSNIVVINSDKKLEDVVEDVMKKITPLI</sequence>
<dbReference type="GO" id="GO:0006233">
    <property type="term" value="P:dTDP biosynthetic process"/>
    <property type="evidence" value="ECO:0007669"/>
    <property type="project" value="InterPro"/>
</dbReference>
<dbReference type="CDD" id="cd01672">
    <property type="entry name" value="TMPK"/>
    <property type="match status" value="1"/>
</dbReference>
<comment type="catalytic activity">
    <reaction evidence="9 11">
        <text>dTMP + ATP = dTDP + ADP</text>
        <dbReference type="Rhea" id="RHEA:13517"/>
        <dbReference type="ChEBI" id="CHEBI:30616"/>
        <dbReference type="ChEBI" id="CHEBI:58369"/>
        <dbReference type="ChEBI" id="CHEBI:63528"/>
        <dbReference type="ChEBI" id="CHEBI:456216"/>
        <dbReference type="EC" id="2.7.4.9"/>
    </reaction>
</comment>
<evidence type="ECO:0000256" key="9">
    <source>
        <dbReference type="ARBA" id="ARBA00048743"/>
    </source>
</evidence>
<dbReference type="NCBIfam" id="TIGR00041">
    <property type="entry name" value="DTMP_kinase"/>
    <property type="match status" value="1"/>
</dbReference>
<dbReference type="FunFam" id="3.40.50.300:FF:000225">
    <property type="entry name" value="Thymidylate kinase"/>
    <property type="match status" value="1"/>
</dbReference>
<dbReference type="PANTHER" id="PTHR10344">
    <property type="entry name" value="THYMIDYLATE KINASE"/>
    <property type="match status" value="1"/>
</dbReference>
<dbReference type="AlphaFoldDB" id="A0A140GQW5"/>
<accession>A0A140GQW5</accession>
<keyword evidence="8 11" id="KW-0067">ATP-binding</keyword>
<dbReference type="SUPFAM" id="SSF52540">
    <property type="entry name" value="P-loop containing nucleoside triphosphate hydrolases"/>
    <property type="match status" value="1"/>
</dbReference>
<dbReference type="OrthoDB" id="9774907at2"/>
<evidence type="ECO:0000259" key="12">
    <source>
        <dbReference type="Pfam" id="PF02223"/>
    </source>
</evidence>
<dbReference type="GO" id="GO:0006235">
    <property type="term" value="P:dTTP biosynthetic process"/>
    <property type="evidence" value="ECO:0007669"/>
    <property type="project" value="UniProtKB-UniRule"/>
</dbReference>
<feature type="binding site" evidence="11">
    <location>
        <begin position="10"/>
        <end position="17"/>
    </location>
    <ligand>
        <name>ATP</name>
        <dbReference type="ChEBI" id="CHEBI:30616"/>
    </ligand>
</feature>
<dbReference type="InterPro" id="IPR027417">
    <property type="entry name" value="P-loop_NTPase"/>
</dbReference>
<dbReference type="Proteomes" id="UP000070260">
    <property type="component" value="Plasmid pJFP838A"/>
</dbReference>
<comment type="function">
    <text evidence="10 11">Phosphorylation of dTMP to form dTDP in both de novo and salvage pathways of dTTP synthesis.</text>
</comment>
<keyword evidence="13" id="KW-0614">Plasmid</keyword>
<dbReference type="Gene3D" id="3.40.50.300">
    <property type="entry name" value="P-loop containing nucleotide triphosphate hydrolases"/>
    <property type="match status" value="1"/>
</dbReference>
<evidence type="ECO:0000256" key="4">
    <source>
        <dbReference type="ARBA" id="ARBA00022679"/>
    </source>
</evidence>
<geneLocation type="plasmid" evidence="13 14">
    <name>pJFP838A</name>
</geneLocation>
<evidence type="ECO:0000256" key="7">
    <source>
        <dbReference type="ARBA" id="ARBA00022777"/>
    </source>
</evidence>
<evidence type="ECO:0000313" key="14">
    <source>
        <dbReference type="Proteomes" id="UP000070260"/>
    </source>
</evidence>
<dbReference type="GO" id="GO:0005524">
    <property type="term" value="F:ATP binding"/>
    <property type="evidence" value="ECO:0007669"/>
    <property type="project" value="UniProtKB-UniRule"/>
</dbReference>
<dbReference type="HAMAP" id="MF_00165">
    <property type="entry name" value="Thymidylate_kinase"/>
    <property type="match status" value="1"/>
</dbReference>
<dbReference type="PANTHER" id="PTHR10344:SF4">
    <property type="entry name" value="UMP-CMP KINASE 2, MITOCHONDRIAL"/>
    <property type="match status" value="1"/>
</dbReference>
<evidence type="ECO:0000256" key="8">
    <source>
        <dbReference type="ARBA" id="ARBA00022840"/>
    </source>
</evidence>
<dbReference type="GO" id="GO:0004798">
    <property type="term" value="F:dTMP kinase activity"/>
    <property type="evidence" value="ECO:0007669"/>
    <property type="project" value="UniProtKB-UniRule"/>
</dbReference>
<keyword evidence="5 11" id="KW-0545">Nucleotide biosynthesis</keyword>
<comment type="similarity">
    <text evidence="1 11">Belongs to the thymidylate kinase family.</text>
</comment>
<keyword evidence="6 11" id="KW-0547">Nucleotide-binding</keyword>
<dbReference type="PATRIC" id="fig|1502.177.peg.3214"/>
<dbReference type="EC" id="2.7.4.9" evidence="2 11"/>
<dbReference type="RefSeq" id="WP_061429535.1">
    <property type="nucleotide sequence ID" value="NZ_CP013615.1"/>
</dbReference>